<feature type="region of interest" description="Disordered" evidence="1">
    <location>
        <begin position="1"/>
        <end position="57"/>
    </location>
</feature>
<protein>
    <submittedName>
        <fullName evidence="2">Uncharacterized protein</fullName>
    </submittedName>
</protein>
<reference evidence="2" key="1">
    <citation type="submission" date="2020-02" db="EMBL/GenBank/DDBJ databases">
        <authorList>
            <person name="Meier V. D."/>
        </authorList>
    </citation>
    <scope>NUCLEOTIDE SEQUENCE</scope>
    <source>
        <strain evidence="2">AVDCRST_MAG49</strain>
    </source>
</reference>
<feature type="non-terminal residue" evidence="2">
    <location>
        <position position="57"/>
    </location>
</feature>
<gene>
    <name evidence="2" type="ORF">AVDCRST_MAG49-973</name>
</gene>
<organism evidence="2">
    <name type="scientific">uncultured Thermomicrobiales bacterium</name>
    <dbReference type="NCBI Taxonomy" id="1645740"/>
    <lineage>
        <taxon>Bacteria</taxon>
        <taxon>Pseudomonadati</taxon>
        <taxon>Thermomicrobiota</taxon>
        <taxon>Thermomicrobia</taxon>
        <taxon>Thermomicrobiales</taxon>
        <taxon>environmental samples</taxon>
    </lineage>
</organism>
<accession>A0A6J4U7E2</accession>
<evidence type="ECO:0000256" key="1">
    <source>
        <dbReference type="SAM" id="MobiDB-lite"/>
    </source>
</evidence>
<sequence length="57" mass="5991">WPGPAPSSPGSPGLRDDDPPRLGDASGAQRSWASSRPVGEHGRRLGSRRHRPAAGRP</sequence>
<feature type="non-terminal residue" evidence="2">
    <location>
        <position position="1"/>
    </location>
</feature>
<name>A0A6J4U7E2_9BACT</name>
<proteinExistence type="predicted"/>
<dbReference type="EMBL" id="CADCWG010000062">
    <property type="protein sequence ID" value="CAA9542678.1"/>
    <property type="molecule type" value="Genomic_DNA"/>
</dbReference>
<dbReference type="AlphaFoldDB" id="A0A6J4U7E2"/>
<feature type="compositionally biased region" description="Basic residues" evidence="1">
    <location>
        <begin position="44"/>
        <end position="57"/>
    </location>
</feature>
<evidence type="ECO:0000313" key="2">
    <source>
        <dbReference type="EMBL" id="CAA9542678.1"/>
    </source>
</evidence>